<reference evidence="1 2" key="1">
    <citation type="submission" date="2021-01" db="EMBL/GenBank/DDBJ databases">
        <title>Whole genome shotgun sequence of Actinoplanes palleronii NBRC 14916.</title>
        <authorList>
            <person name="Komaki H."/>
            <person name="Tamura T."/>
        </authorList>
    </citation>
    <scope>NUCLEOTIDE SEQUENCE [LARGE SCALE GENOMIC DNA]</scope>
    <source>
        <strain evidence="1 2">NBRC 14916</strain>
    </source>
</reference>
<organism evidence="1 2">
    <name type="scientific">Actinoplanes palleronii</name>
    <dbReference type="NCBI Taxonomy" id="113570"/>
    <lineage>
        <taxon>Bacteria</taxon>
        <taxon>Bacillati</taxon>
        <taxon>Actinomycetota</taxon>
        <taxon>Actinomycetes</taxon>
        <taxon>Micromonosporales</taxon>
        <taxon>Micromonosporaceae</taxon>
        <taxon>Actinoplanes</taxon>
    </lineage>
</organism>
<name>A0ABQ4B1J3_9ACTN</name>
<dbReference type="EMBL" id="BOMS01000011">
    <property type="protein sequence ID" value="GIE64532.1"/>
    <property type="molecule type" value="Genomic_DNA"/>
</dbReference>
<evidence type="ECO:0000313" key="1">
    <source>
        <dbReference type="EMBL" id="GIE64532.1"/>
    </source>
</evidence>
<dbReference type="Proteomes" id="UP000624709">
    <property type="component" value="Unassembled WGS sequence"/>
</dbReference>
<gene>
    <name evidence="1" type="ORF">Apa02nite_006400</name>
</gene>
<proteinExistence type="predicted"/>
<sequence>MERASPITGVFAGTMSLAQVELPDNAIYEEIPNVEVGTFGPGRGGSTG</sequence>
<accession>A0ABQ4B1J3</accession>
<comment type="caution">
    <text evidence="1">The sequence shown here is derived from an EMBL/GenBank/DDBJ whole genome shotgun (WGS) entry which is preliminary data.</text>
</comment>
<protein>
    <submittedName>
        <fullName evidence="1">Uncharacterized protein</fullName>
    </submittedName>
</protein>
<keyword evidence="2" id="KW-1185">Reference proteome</keyword>
<evidence type="ECO:0000313" key="2">
    <source>
        <dbReference type="Proteomes" id="UP000624709"/>
    </source>
</evidence>